<evidence type="ECO:0000313" key="4">
    <source>
        <dbReference type="Proteomes" id="UP000191004"/>
    </source>
</evidence>
<dbReference type="PANTHER" id="PTHR37542">
    <property type="entry name" value="HELO DOMAIN-CONTAINING PROTEIN-RELATED"/>
    <property type="match status" value="1"/>
</dbReference>
<dbReference type="Gene3D" id="1.20.120.1020">
    <property type="entry name" value="Prion-inhibition and propagation, HeLo domain"/>
    <property type="match status" value="1"/>
</dbReference>
<evidence type="ECO:0000259" key="1">
    <source>
        <dbReference type="Pfam" id="PF11558"/>
    </source>
</evidence>
<dbReference type="InterPro" id="IPR021084">
    <property type="entry name" value="Het-s_prion_dom"/>
</dbReference>
<dbReference type="AlphaFoldDB" id="A0A1T3CSC6"/>
<dbReference type="Pfam" id="PF11558">
    <property type="entry name" value="HET-s_218-289"/>
    <property type="match status" value="1"/>
</dbReference>
<comment type="caution">
    <text evidence="3">The sequence shown here is derived from an EMBL/GenBank/DDBJ whole genome shotgun (WGS) entry which is preliminary data.</text>
</comment>
<keyword evidence="4" id="KW-1185">Reference proteome</keyword>
<dbReference type="InterPro" id="IPR038305">
    <property type="entry name" value="HeLo_sf"/>
</dbReference>
<dbReference type="Pfam" id="PF14479">
    <property type="entry name" value="HeLo"/>
    <property type="match status" value="1"/>
</dbReference>
<gene>
    <name evidence="3" type="ORF">A0O28_0022030</name>
</gene>
<dbReference type="OrthoDB" id="4888305at2759"/>
<organism evidence="3 4">
    <name type="scientific">Trichoderma guizhouense</name>
    <dbReference type="NCBI Taxonomy" id="1491466"/>
    <lineage>
        <taxon>Eukaryota</taxon>
        <taxon>Fungi</taxon>
        <taxon>Dikarya</taxon>
        <taxon>Ascomycota</taxon>
        <taxon>Pezizomycotina</taxon>
        <taxon>Sordariomycetes</taxon>
        <taxon>Hypocreomycetidae</taxon>
        <taxon>Hypocreales</taxon>
        <taxon>Hypocreaceae</taxon>
        <taxon>Trichoderma</taxon>
    </lineage>
</organism>
<feature type="domain" description="Prion-inhibition and propagation HeLo" evidence="2">
    <location>
        <begin position="6"/>
        <end position="202"/>
    </location>
</feature>
<dbReference type="PANTHER" id="PTHR37542:SF3">
    <property type="entry name" value="PRION-INHIBITION AND PROPAGATION HELO DOMAIN-CONTAINING PROTEIN"/>
    <property type="match status" value="1"/>
</dbReference>
<feature type="domain" description="Het-s prion-forming" evidence="1">
    <location>
        <begin position="220"/>
        <end position="284"/>
    </location>
</feature>
<sequence length="291" mass="33098">MAEMMGITNGALSVAALFNNCVDTFEYIQLSRHFGEDYQRYQLKLDVAETRLGRWGEAVGINSDIRFASASPSDKVVKDALGILEDIADCFEAAQKKSRRYADRADKKELMVHNDNDMNLLFQRLHKRSKDVARRRQKGISIVKKASWALYDRKSLENIVNQITSWVDELEKLFPIELTLTQQKFIQNEIKEVNDELSLKTLKDAARDIDPVLERAVEHKVDAIQGKNSARDITMEDKARFHVGNVFSEGVLQHEILVKDQANNSIEAISAKNETRIQIGNVYGGKGIWDD</sequence>
<dbReference type="EMBL" id="LVVK01000007">
    <property type="protein sequence ID" value="OPB43885.1"/>
    <property type="molecule type" value="Genomic_DNA"/>
</dbReference>
<name>A0A1T3CSC6_9HYPO</name>
<evidence type="ECO:0000313" key="3">
    <source>
        <dbReference type="EMBL" id="OPB43885.1"/>
    </source>
</evidence>
<proteinExistence type="predicted"/>
<protein>
    <submittedName>
        <fullName evidence="3">HET domain protein</fullName>
    </submittedName>
</protein>
<evidence type="ECO:0000259" key="2">
    <source>
        <dbReference type="Pfam" id="PF14479"/>
    </source>
</evidence>
<reference evidence="3 4" key="1">
    <citation type="submission" date="2016-04" db="EMBL/GenBank/DDBJ databases">
        <title>Multiple horizontal gene transfer events from other fungi enriched the ability of the initially mycotrophic fungus Trichoderma (Ascomycota) to feed on dead plant biomass.</title>
        <authorList>
            <person name="Atanasova L."/>
            <person name="Chenthamara K."/>
            <person name="Zhang J."/>
            <person name="Grujic M."/>
            <person name="Henrissat B."/>
            <person name="Kuo A."/>
            <person name="Aertz A."/>
            <person name="Salamov A."/>
            <person name="Lipzen A."/>
            <person name="Labutti K."/>
            <person name="Barry K."/>
            <person name="Miao Y."/>
            <person name="Rahimi M.J."/>
            <person name="Shen Q."/>
            <person name="Grigoriev I.V."/>
            <person name="Kubicek C.P."/>
            <person name="Druzhinina I.S."/>
        </authorList>
    </citation>
    <scope>NUCLEOTIDE SEQUENCE [LARGE SCALE GENOMIC DNA]</scope>
    <source>
        <strain evidence="3 4">NJAU 4742</strain>
    </source>
</reference>
<dbReference type="InterPro" id="IPR029498">
    <property type="entry name" value="HeLo_dom"/>
</dbReference>
<dbReference type="Proteomes" id="UP000191004">
    <property type="component" value="Unassembled WGS sequence"/>
</dbReference>
<accession>A0A1T3CSC6</accession>